<dbReference type="SUPFAM" id="SSF47413">
    <property type="entry name" value="lambda repressor-like DNA-binding domains"/>
    <property type="match status" value="1"/>
</dbReference>
<dbReference type="PROSITE" id="PS50932">
    <property type="entry name" value="HTH_LACI_2"/>
    <property type="match status" value="1"/>
</dbReference>
<accession>A0A261GAW6</accession>
<dbReference type="Gene3D" id="3.40.50.2300">
    <property type="match status" value="2"/>
</dbReference>
<dbReference type="Pfam" id="PF00356">
    <property type="entry name" value="LacI"/>
    <property type="match status" value="1"/>
</dbReference>
<dbReference type="PANTHER" id="PTHR30146">
    <property type="entry name" value="LACI-RELATED TRANSCRIPTIONAL REPRESSOR"/>
    <property type="match status" value="1"/>
</dbReference>
<evidence type="ECO:0000259" key="4">
    <source>
        <dbReference type="PROSITE" id="PS50932"/>
    </source>
</evidence>
<dbReference type="Proteomes" id="UP000216451">
    <property type="component" value="Unassembled WGS sequence"/>
</dbReference>
<comment type="caution">
    <text evidence="5">The sequence shown here is derived from an EMBL/GenBank/DDBJ whole genome shotgun (WGS) entry which is preliminary data.</text>
</comment>
<dbReference type="CDD" id="cd06267">
    <property type="entry name" value="PBP1_LacI_sugar_binding-like"/>
    <property type="match status" value="1"/>
</dbReference>
<protein>
    <submittedName>
        <fullName evidence="5">Periplasmic binding protein-like domain-containing protein</fullName>
    </submittedName>
</protein>
<dbReference type="InterPro" id="IPR028082">
    <property type="entry name" value="Peripla_BP_I"/>
</dbReference>
<dbReference type="SMART" id="SM00354">
    <property type="entry name" value="HTH_LACI"/>
    <property type="match status" value="1"/>
</dbReference>
<proteinExistence type="predicted"/>
<keyword evidence="1" id="KW-0805">Transcription regulation</keyword>
<dbReference type="Gene3D" id="1.10.260.40">
    <property type="entry name" value="lambda repressor-like DNA-binding domains"/>
    <property type="match status" value="1"/>
</dbReference>
<dbReference type="SUPFAM" id="SSF53822">
    <property type="entry name" value="Periplasmic binding protein-like I"/>
    <property type="match status" value="1"/>
</dbReference>
<dbReference type="EMBL" id="MWXA01000002">
    <property type="protein sequence ID" value="OZG68383.1"/>
    <property type="molecule type" value="Genomic_DNA"/>
</dbReference>
<evidence type="ECO:0000256" key="3">
    <source>
        <dbReference type="ARBA" id="ARBA00023163"/>
    </source>
</evidence>
<dbReference type="OrthoDB" id="3227375at2"/>
<keyword evidence="2" id="KW-0238">DNA-binding</keyword>
<feature type="domain" description="HTH lacI-type" evidence="4">
    <location>
        <begin position="12"/>
        <end position="66"/>
    </location>
</feature>
<dbReference type="AlphaFoldDB" id="A0A261GAW6"/>
<name>A0A261GAW6_9BIFI</name>
<dbReference type="InterPro" id="IPR000843">
    <property type="entry name" value="HTH_LacI"/>
</dbReference>
<dbReference type="InterPro" id="IPR010982">
    <property type="entry name" value="Lambda_DNA-bd_dom_sf"/>
</dbReference>
<organism evidence="5 6">
    <name type="scientific">Bifidobacterium aquikefiri</name>
    <dbReference type="NCBI Taxonomy" id="1653207"/>
    <lineage>
        <taxon>Bacteria</taxon>
        <taxon>Bacillati</taxon>
        <taxon>Actinomycetota</taxon>
        <taxon>Actinomycetes</taxon>
        <taxon>Bifidobacteriales</taxon>
        <taxon>Bifidobacteriaceae</taxon>
        <taxon>Bifidobacterium</taxon>
    </lineage>
</organism>
<reference evidence="5 6" key="1">
    <citation type="journal article" date="2017" name="BMC Genomics">
        <title>Comparative genomic and phylogenomic analyses of the Bifidobacteriaceae family.</title>
        <authorList>
            <person name="Lugli G.A."/>
            <person name="Milani C."/>
            <person name="Turroni F."/>
            <person name="Duranti S."/>
            <person name="Mancabelli L."/>
            <person name="Mangifesta M."/>
            <person name="Ferrario C."/>
            <person name="Modesto M."/>
            <person name="Mattarelli P."/>
            <person name="Jiri K."/>
            <person name="van Sinderen D."/>
            <person name="Ventura M."/>
        </authorList>
    </citation>
    <scope>NUCLEOTIDE SEQUENCE [LARGE SCALE GENOMIC DNA]</scope>
    <source>
        <strain evidence="5 6">LMG 28769</strain>
    </source>
</reference>
<evidence type="ECO:0000256" key="2">
    <source>
        <dbReference type="ARBA" id="ARBA00023125"/>
    </source>
</evidence>
<dbReference type="GO" id="GO:0000976">
    <property type="term" value="F:transcription cis-regulatory region binding"/>
    <property type="evidence" value="ECO:0007669"/>
    <property type="project" value="TreeGrafter"/>
</dbReference>
<evidence type="ECO:0000256" key="1">
    <source>
        <dbReference type="ARBA" id="ARBA00023015"/>
    </source>
</evidence>
<gene>
    <name evidence="5" type="ORF">BAQU_0200</name>
</gene>
<dbReference type="InterPro" id="IPR046335">
    <property type="entry name" value="LacI/GalR-like_sensor"/>
</dbReference>
<evidence type="ECO:0000313" key="6">
    <source>
        <dbReference type="Proteomes" id="UP000216451"/>
    </source>
</evidence>
<dbReference type="RefSeq" id="WP_094692211.1">
    <property type="nucleotide sequence ID" value="NZ_CALENZ010000038.1"/>
</dbReference>
<keyword evidence="3" id="KW-0804">Transcription</keyword>
<keyword evidence="6" id="KW-1185">Reference proteome</keyword>
<evidence type="ECO:0000313" key="5">
    <source>
        <dbReference type="EMBL" id="OZG68383.1"/>
    </source>
</evidence>
<dbReference type="Pfam" id="PF13377">
    <property type="entry name" value="Peripla_BP_3"/>
    <property type="match status" value="1"/>
</dbReference>
<sequence>MPDRTNERKKRVTIVDVAKAAGVALSSASAALNNRPGVSNETRKRIAAKAEELGYAPSLRGRSLSSKRTFSVGLVIQRDIDVLESDPFFGSFITGIEEVISHRDYALVLQISKNEEETLERYRKLSLDGRVDGVFLNELRINDERAELIKELDLPAVAINSADSLKLPNVRQDASVPFRQLTELLIEQGHTRIGHVSGPREFLHSFVREHAWEETLKQHCLPIGPIFTGDFTYEGGKKAAFALMRDKNRPTAVVCSNDLMAVGFIQGCKDLGMRVPQDVSVTGYDGIALSTYIRPTLVTAKTNPRHLAREAAEMLMQIVDGGQPQNRTIPPATIVYGNSVGKAPRAENNF</sequence>
<dbReference type="CDD" id="cd01392">
    <property type="entry name" value="HTH_LacI"/>
    <property type="match status" value="1"/>
</dbReference>
<dbReference type="GeneID" id="98294886"/>
<dbReference type="PANTHER" id="PTHR30146:SF155">
    <property type="entry name" value="ALANINE RACEMASE"/>
    <property type="match status" value="1"/>
</dbReference>
<dbReference type="GO" id="GO:0003700">
    <property type="term" value="F:DNA-binding transcription factor activity"/>
    <property type="evidence" value="ECO:0007669"/>
    <property type="project" value="TreeGrafter"/>
</dbReference>